<dbReference type="EMBL" id="MFEY01000004">
    <property type="protein sequence ID" value="OGE90664.1"/>
    <property type="molecule type" value="Genomic_DNA"/>
</dbReference>
<evidence type="ECO:0000313" key="1">
    <source>
        <dbReference type="EMBL" id="OGE90664.1"/>
    </source>
</evidence>
<organism evidence="1 2">
    <name type="scientific">Candidatus Doudnabacteria bacterium RIFCSPHIGHO2_12_FULL_48_16</name>
    <dbReference type="NCBI Taxonomy" id="1817838"/>
    <lineage>
        <taxon>Bacteria</taxon>
        <taxon>Candidatus Doudnaibacteriota</taxon>
    </lineage>
</organism>
<dbReference type="Proteomes" id="UP000177682">
    <property type="component" value="Unassembled WGS sequence"/>
</dbReference>
<gene>
    <name evidence="1" type="ORF">A3E29_00840</name>
</gene>
<sequence length="98" mass="10671">MPLLQIISNGVNFCFVFVSTVVFCDREILCKLSTYIIAYITPTRKTFQESFLSLVVGAPISLKILIADVGVANFSASVNLPAGRQVKKTAAGVRLLDF</sequence>
<dbReference type="AlphaFoldDB" id="A0A1F5PLI3"/>
<proteinExistence type="predicted"/>
<name>A0A1F5PLI3_9BACT</name>
<evidence type="ECO:0000313" key="2">
    <source>
        <dbReference type="Proteomes" id="UP000177682"/>
    </source>
</evidence>
<reference evidence="1 2" key="1">
    <citation type="journal article" date="2016" name="Nat. Commun.">
        <title>Thousands of microbial genomes shed light on interconnected biogeochemical processes in an aquifer system.</title>
        <authorList>
            <person name="Anantharaman K."/>
            <person name="Brown C.T."/>
            <person name="Hug L.A."/>
            <person name="Sharon I."/>
            <person name="Castelle C.J."/>
            <person name="Probst A.J."/>
            <person name="Thomas B.C."/>
            <person name="Singh A."/>
            <person name="Wilkins M.J."/>
            <person name="Karaoz U."/>
            <person name="Brodie E.L."/>
            <person name="Williams K.H."/>
            <person name="Hubbard S.S."/>
            <person name="Banfield J.F."/>
        </authorList>
    </citation>
    <scope>NUCLEOTIDE SEQUENCE [LARGE SCALE GENOMIC DNA]</scope>
</reference>
<accession>A0A1F5PLI3</accession>
<protein>
    <submittedName>
        <fullName evidence="1">Uncharacterized protein</fullName>
    </submittedName>
</protein>
<comment type="caution">
    <text evidence="1">The sequence shown here is derived from an EMBL/GenBank/DDBJ whole genome shotgun (WGS) entry which is preliminary data.</text>
</comment>